<evidence type="ECO:0000313" key="2">
    <source>
        <dbReference type="EMBL" id="PMD65198.1"/>
    </source>
</evidence>
<protein>
    <submittedName>
        <fullName evidence="2">Uncharacterized protein</fullName>
    </submittedName>
</protein>
<feature type="signal peptide" evidence="1">
    <location>
        <begin position="1"/>
        <end position="31"/>
    </location>
</feature>
<keyword evidence="1" id="KW-0732">Signal</keyword>
<gene>
    <name evidence="2" type="ORF">K444DRAFT_173736</name>
</gene>
<sequence>MGIVHWFRPPCTWPTWPLTLHNSLLHGVVSGGCVTEAVKLASSPVLPPKIKIRGQGSWPLGVLPYWSSSGSRNT</sequence>
<evidence type="ECO:0000313" key="3">
    <source>
        <dbReference type="Proteomes" id="UP000235371"/>
    </source>
</evidence>
<keyword evidence="3" id="KW-1185">Reference proteome</keyword>
<dbReference type="InParanoid" id="A0A2J6TQG8"/>
<feature type="chain" id="PRO_5014466128" evidence="1">
    <location>
        <begin position="32"/>
        <end position="74"/>
    </location>
</feature>
<dbReference type="AlphaFoldDB" id="A0A2J6TQG8"/>
<dbReference type="Proteomes" id="UP000235371">
    <property type="component" value="Unassembled WGS sequence"/>
</dbReference>
<dbReference type="RefSeq" id="XP_024742102.1">
    <property type="nucleotide sequence ID" value="XM_024870760.1"/>
</dbReference>
<proteinExistence type="predicted"/>
<organism evidence="2 3">
    <name type="scientific">Hyaloscypha bicolor E</name>
    <dbReference type="NCBI Taxonomy" id="1095630"/>
    <lineage>
        <taxon>Eukaryota</taxon>
        <taxon>Fungi</taxon>
        <taxon>Dikarya</taxon>
        <taxon>Ascomycota</taxon>
        <taxon>Pezizomycotina</taxon>
        <taxon>Leotiomycetes</taxon>
        <taxon>Helotiales</taxon>
        <taxon>Hyaloscyphaceae</taxon>
        <taxon>Hyaloscypha</taxon>
        <taxon>Hyaloscypha bicolor</taxon>
    </lineage>
</organism>
<dbReference type="EMBL" id="KZ613746">
    <property type="protein sequence ID" value="PMD65198.1"/>
    <property type="molecule type" value="Genomic_DNA"/>
</dbReference>
<dbReference type="GeneID" id="36578842"/>
<accession>A0A2J6TQG8</accession>
<evidence type="ECO:0000256" key="1">
    <source>
        <dbReference type="SAM" id="SignalP"/>
    </source>
</evidence>
<reference evidence="2 3" key="1">
    <citation type="submission" date="2016-04" db="EMBL/GenBank/DDBJ databases">
        <title>A degradative enzymes factory behind the ericoid mycorrhizal symbiosis.</title>
        <authorList>
            <consortium name="DOE Joint Genome Institute"/>
            <person name="Martino E."/>
            <person name="Morin E."/>
            <person name="Grelet G."/>
            <person name="Kuo A."/>
            <person name="Kohler A."/>
            <person name="Daghino S."/>
            <person name="Barry K."/>
            <person name="Choi C."/>
            <person name="Cichocki N."/>
            <person name="Clum A."/>
            <person name="Copeland A."/>
            <person name="Hainaut M."/>
            <person name="Haridas S."/>
            <person name="Labutti K."/>
            <person name="Lindquist E."/>
            <person name="Lipzen A."/>
            <person name="Khouja H.-R."/>
            <person name="Murat C."/>
            <person name="Ohm R."/>
            <person name="Olson A."/>
            <person name="Spatafora J."/>
            <person name="Veneault-Fourrey C."/>
            <person name="Henrissat B."/>
            <person name="Grigoriev I."/>
            <person name="Martin F."/>
            <person name="Perotto S."/>
        </authorList>
    </citation>
    <scope>NUCLEOTIDE SEQUENCE [LARGE SCALE GENOMIC DNA]</scope>
    <source>
        <strain evidence="2 3">E</strain>
    </source>
</reference>
<name>A0A2J6TQG8_9HELO</name>